<sequence>MEGARGAVVIDVLEEANDNKLLQLEQRVNELKGVTGILKDEIDEGNSTLGNLTTEMYNAASKVKQTLKRMAFLGSYRVCSTPRYVLSHATFHTLFFPAPYPMAGFPRYSVPFLSLPFLSLPFLSLPFLSLPFLSLPFLSPREVKRRLDCHCRPLDIFGCWLALLE</sequence>
<dbReference type="SUPFAM" id="SSF58038">
    <property type="entry name" value="SNARE fusion complex"/>
    <property type="match status" value="1"/>
</dbReference>
<feature type="domain" description="T-SNARE coiled-coil homology" evidence="2">
    <location>
        <begin position="11"/>
        <end position="73"/>
    </location>
</feature>
<evidence type="ECO:0000256" key="1">
    <source>
        <dbReference type="SAM" id="Phobius"/>
    </source>
</evidence>
<evidence type="ECO:0000259" key="2">
    <source>
        <dbReference type="PROSITE" id="PS50192"/>
    </source>
</evidence>
<evidence type="ECO:0000313" key="4">
    <source>
        <dbReference type="Proteomes" id="UP000019763"/>
    </source>
</evidence>
<protein>
    <submittedName>
        <fullName evidence="3">Transmembrane protein</fullName>
    </submittedName>
</protein>
<feature type="transmembrane region" description="Helical" evidence="1">
    <location>
        <begin position="117"/>
        <end position="138"/>
    </location>
</feature>
<dbReference type="OrthoDB" id="261831at2759"/>
<keyword evidence="1" id="KW-1133">Transmembrane helix</keyword>
<keyword evidence="1 3" id="KW-0812">Transmembrane</keyword>
<dbReference type="Gene3D" id="1.20.5.110">
    <property type="match status" value="1"/>
</dbReference>
<dbReference type="AlphaFoldDB" id="A0A023AZ16"/>
<evidence type="ECO:0000313" key="3">
    <source>
        <dbReference type="EMBL" id="EZG43867.1"/>
    </source>
</evidence>
<accession>A0A023AZ16</accession>
<reference evidence="3" key="1">
    <citation type="submission" date="2013-12" db="EMBL/GenBank/DDBJ databases">
        <authorList>
            <person name="Omoto C.K."/>
            <person name="Sibley D."/>
            <person name="Venepally P."/>
            <person name="Hadjithomas M."/>
            <person name="Karamycheva S."/>
            <person name="Brunk B."/>
            <person name="Roos D."/>
            <person name="Caler E."/>
            <person name="Lorenzi H."/>
        </authorList>
    </citation>
    <scope>NUCLEOTIDE SEQUENCE</scope>
</reference>
<dbReference type="Proteomes" id="UP000019763">
    <property type="component" value="Unassembled WGS sequence"/>
</dbReference>
<dbReference type="RefSeq" id="XP_011132955.1">
    <property type="nucleotide sequence ID" value="XM_011134653.1"/>
</dbReference>
<gene>
    <name evidence="3" type="ORF">GNI_157070</name>
</gene>
<dbReference type="EMBL" id="AFNH02001171">
    <property type="protein sequence ID" value="EZG43867.1"/>
    <property type="molecule type" value="Genomic_DNA"/>
</dbReference>
<name>A0A023AZ16_GRENI</name>
<proteinExistence type="predicted"/>
<keyword evidence="1" id="KW-0472">Membrane</keyword>
<dbReference type="VEuPathDB" id="CryptoDB:GNI_157070"/>
<comment type="caution">
    <text evidence="3">The sequence shown here is derived from an EMBL/GenBank/DDBJ whole genome shotgun (WGS) entry which is preliminary data.</text>
</comment>
<keyword evidence="4" id="KW-1185">Reference proteome</keyword>
<dbReference type="InterPro" id="IPR000727">
    <property type="entry name" value="T_SNARE_dom"/>
</dbReference>
<dbReference type="GeneID" id="22915448"/>
<organism evidence="3 4">
    <name type="scientific">Gregarina niphandrodes</name>
    <name type="common">Septate eugregarine</name>
    <dbReference type="NCBI Taxonomy" id="110365"/>
    <lineage>
        <taxon>Eukaryota</taxon>
        <taxon>Sar</taxon>
        <taxon>Alveolata</taxon>
        <taxon>Apicomplexa</taxon>
        <taxon>Conoidasida</taxon>
        <taxon>Gregarinasina</taxon>
        <taxon>Eugregarinorida</taxon>
        <taxon>Gregarinidae</taxon>
        <taxon>Gregarina</taxon>
    </lineage>
</organism>
<dbReference type="PROSITE" id="PS50192">
    <property type="entry name" value="T_SNARE"/>
    <property type="match status" value="1"/>
</dbReference>